<dbReference type="InterPro" id="IPR045885">
    <property type="entry name" value="GalNAc-T"/>
</dbReference>
<comment type="similarity">
    <text evidence="3">Belongs to the glycosyltransferase 2 family. GalNAc-T subfamily.</text>
</comment>
<protein>
    <submittedName>
        <fullName evidence="13">Glyco_trans_2-like domain-containing protein</fullName>
    </submittedName>
</protein>
<accession>A0A0M3IPI1</accession>
<evidence type="ECO:0000313" key="12">
    <source>
        <dbReference type="Proteomes" id="UP000036681"/>
    </source>
</evidence>
<evidence type="ECO:0000256" key="7">
    <source>
        <dbReference type="ARBA" id="ARBA00023136"/>
    </source>
</evidence>
<sequence>MTHTIRTTHTTHTTRDSVIDASFYFRCSNISYDHVSLEASIIIIYHNEALSVLIRMLNSILDRTPSNLLKEIILYDDFSDEDTILIDHLLKYANIERWPIEKFIMRRSNERLGLIRAKTFAARLASGDVLVFLDSHCEVTDRWIEPLLAQIQEDNTRVVIPLVDLINPVKFDYQKAMVTKSAFDWGLNFVWKYFKWEYFDIPENNIKPFKSPIMSGGLLAIKRKFFHEMGEYDTSMEIWGAENIEMSVRMWLCGGSILVVPCSRVGHVFRVRRPYKGKPDMADENLFNSLRTVKVWFDEYEMWLCGGSILVVPCSRVGHVFRVRRPYKGKPDMADENLFNSLRTVKVWFDEYEKYFYKARPNAIGINAGDLTERLELKKRLRCKPFSWYINEIYPELKPTNENHDEL</sequence>
<dbReference type="InterPro" id="IPR029044">
    <property type="entry name" value="Nucleotide-diphossugar_trans"/>
</dbReference>
<evidence type="ECO:0000256" key="6">
    <source>
        <dbReference type="ARBA" id="ARBA00022989"/>
    </source>
</evidence>
<evidence type="ECO:0000259" key="11">
    <source>
        <dbReference type="Pfam" id="PF00535"/>
    </source>
</evidence>
<evidence type="ECO:0000256" key="2">
    <source>
        <dbReference type="ARBA" id="ARBA00004922"/>
    </source>
</evidence>
<dbReference type="GO" id="GO:0006493">
    <property type="term" value="P:protein O-linked glycosylation"/>
    <property type="evidence" value="ECO:0007669"/>
    <property type="project" value="TreeGrafter"/>
</dbReference>
<keyword evidence="12" id="KW-1185">Reference proteome</keyword>
<dbReference type="GO" id="GO:0004653">
    <property type="term" value="F:polypeptide N-acetylgalactosaminyltransferase activity"/>
    <property type="evidence" value="ECO:0007669"/>
    <property type="project" value="TreeGrafter"/>
</dbReference>
<reference evidence="13" key="1">
    <citation type="submission" date="2017-02" db="UniProtKB">
        <authorList>
            <consortium name="WormBaseParasite"/>
        </authorList>
    </citation>
    <scope>IDENTIFICATION</scope>
</reference>
<evidence type="ECO:0000256" key="8">
    <source>
        <dbReference type="ARBA" id="ARBA00023157"/>
    </source>
</evidence>
<keyword evidence="6" id="KW-1133">Transmembrane helix</keyword>
<proteinExistence type="inferred from homology"/>
<keyword evidence="9" id="KW-0325">Glycoprotein</keyword>
<evidence type="ECO:0000256" key="5">
    <source>
        <dbReference type="ARBA" id="ARBA00022968"/>
    </source>
</evidence>
<keyword evidence="8" id="KW-1015">Disulfide bond</keyword>
<organism evidence="12 13">
    <name type="scientific">Ascaris lumbricoides</name>
    <name type="common">Giant roundworm</name>
    <dbReference type="NCBI Taxonomy" id="6252"/>
    <lineage>
        <taxon>Eukaryota</taxon>
        <taxon>Metazoa</taxon>
        <taxon>Ecdysozoa</taxon>
        <taxon>Nematoda</taxon>
        <taxon>Chromadorea</taxon>
        <taxon>Rhabditida</taxon>
        <taxon>Spirurina</taxon>
        <taxon>Ascaridomorpha</taxon>
        <taxon>Ascaridoidea</taxon>
        <taxon>Ascarididae</taxon>
        <taxon>Ascaris</taxon>
    </lineage>
</organism>
<evidence type="ECO:0000256" key="10">
    <source>
        <dbReference type="ARBA" id="ARBA00037847"/>
    </source>
</evidence>
<comment type="subcellular location">
    <subcellularLocation>
        <location evidence="10">Endomembrane system</location>
        <topology evidence="10">Single-pass membrane protein</topology>
    </subcellularLocation>
    <subcellularLocation>
        <location evidence="1">Membrane</location>
        <topology evidence="1">Single-pass type II membrane protein</topology>
    </subcellularLocation>
</comment>
<dbReference type="Gene3D" id="3.90.550.10">
    <property type="entry name" value="Spore Coat Polysaccharide Biosynthesis Protein SpsA, Chain A"/>
    <property type="match status" value="2"/>
</dbReference>
<name>A0A0M3IPI1_ASCLU</name>
<dbReference type="AlphaFoldDB" id="A0A0M3IPI1"/>
<comment type="pathway">
    <text evidence="2">Protein modification; protein glycosylation.</text>
</comment>
<dbReference type="PANTHER" id="PTHR11675:SF116">
    <property type="entry name" value="N-ACETYLGALACTOSAMINYLTRANSFERASE 8-RELATED"/>
    <property type="match status" value="1"/>
</dbReference>
<dbReference type="Proteomes" id="UP000036681">
    <property type="component" value="Unplaced"/>
</dbReference>
<dbReference type="PANTHER" id="PTHR11675">
    <property type="entry name" value="N-ACETYLGALACTOSAMINYLTRANSFERASE"/>
    <property type="match status" value="1"/>
</dbReference>
<evidence type="ECO:0000256" key="9">
    <source>
        <dbReference type="ARBA" id="ARBA00023180"/>
    </source>
</evidence>
<dbReference type="SUPFAM" id="SSF53448">
    <property type="entry name" value="Nucleotide-diphospho-sugar transferases"/>
    <property type="match status" value="2"/>
</dbReference>
<evidence type="ECO:0000256" key="1">
    <source>
        <dbReference type="ARBA" id="ARBA00004606"/>
    </source>
</evidence>
<dbReference type="CDD" id="cd02510">
    <property type="entry name" value="pp-GalNAc-T"/>
    <property type="match status" value="1"/>
</dbReference>
<dbReference type="GO" id="GO:0005112">
    <property type="term" value="F:Notch binding"/>
    <property type="evidence" value="ECO:0007669"/>
    <property type="project" value="TreeGrafter"/>
</dbReference>
<evidence type="ECO:0000256" key="4">
    <source>
        <dbReference type="ARBA" id="ARBA00022692"/>
    </source>
</evidence>
<evidence type="ECO:0000256" key="3">
    <source>
        <dbReference type="ARBA" id="ARBA00005680"/>
    </source>
</evidence>
<keyword evidence="5" id="KW-0735">Signal-anchor</keyword>
<keyword evidence="4" id="KW-0812">Transmembrane</keyword>
<dbReference type="UniPathway" id="UPA00378"/>
<dbReference type="InterPro" id="IPR001173">
    <property type="entry name" value="Glyco_trans_2-like"/>
</dbReference>
<feature type="domain" description="Glycosyltransferase 2-like" evidence="11">
    <location>
        <begin position="40"/>
        <end position="229"/>
    </location>
</feature>
<dbReference type="GO" id="GO:0008593">
    <property type="term" value="P:regulation of Notch signaling pathway"/>
    <property type="evidence" value="ECO:0007669"/>
    <property type="project" value="TreeGrafter"/>
</dbReference>
<dbReference type="Pfam" id="PF00535">
    <property type="entry name" value="Glycos_transf_2"/>
    <property type="match status" value="1"/>
</dbReference>
<keyword evidence="7" id="KW-0472">Membrane</keyword>
<dbReference type="GO" id="GO:0005794">
    <property type="term" value="C:Golgi apparatus"/>
    <property type="evidence" value="ECO:0007669"/>
    <property type="project" value="TreeGrafter"/>
</dbReference>
<dbReference type="WBParaSite" id="ALUE_0002065901-mRNA-1">
    <property type="protein sequence ID" value="ALUE_0002065901-mRNA-1"/>
    <property type="gene ID" value="ALUE_0002065901"/>
</dbReference>
<dbReference type="GO" id="GO:0016020">
    <property type="term" value="C:membrane"/>
    <property type="evidence" value="ECO:0007669"/>
    <property type="project" value="UniProtKB-SubCell"/>
</dbReference>
<evidence type="ECO:0000313" key="13">
    <source>
        <dbReference type="WBParaSite" id="ALUE_0002065901-mRNA-1"/>
    </source>
</evidence>